<dbReference type="Gene3D" id="3.20.20.70">
    <property type="entry name" value="Aldolase class I"/>
    <property type="match status" value="1"/>
</dbReference>
<feature type="compositionally biased region" description="Low complexity" evidence="1">
    <location>
        <begin position="345"/>
        <end position="380"/>
    </location>
</feature>
<dbReference type="PRINTS" id="PR01545">
    <property type="entry name" value="THEMAYE10DUF"/>
</dbReference>
<sequence length="448" mass="46008">MAVTGMYVLQGVVPSEVASAPFDVKVVETYNDNGVAFSKTNVATMTAGAGSVLGYFCLGEAENYRTYFKSLPKSVLGPVDPDWAGNYQVAYWSSEWKSIAKAEIARMVQAGYDGVYFDVIDEYEMAWAKKNAPGGDAAGAMKSLVKELSAYAKSLNPNFQVWVNGGEGLLTDKTYVNAIDGMLKENLFYDFDGSSKIAAAETQYSLNLLKNAINAGKPVIAVEYVAGNATKVADVHAKAAAAGIGSYVAELELDGINLVDNPVTTSGGSTGSSTGTGTGGTVTTSPGSTDSGSDGGSTDAGSGTGTSGSNSGRRTGSGSTSFGRRNTNSVTDTDSGTSSSGGGFSTRRTSLGSSRSSASATSAGDSTRTSSGTSRRLLGTPTTLGYSSDATSSDTTSAARAGTSHSRLALLNQYAASSFDTAGAFQSRTASQDRASESLIQITQSQHR</sequence>
<keyword evidence="4" id="KW-1185">Reference proteome</keyword>
<evidence type="ECO:0000313" key="3">
    <source>
        <dbReference type="EMBL" id="KAA5603519.1"/>
    </source>
</evidence>
<feature type="compositionally biased region" description="Gly residues" evidence="1">
    <location>
        <begin position="268"/>
        <end position="280"/>
    </location>
</feature>
<dbReference type="AlphaFoldDB" id="A0A5M6I726"/>
<gene>
    <name evidence="3" type="ORF">F1193_00015</name>
</gene>
<protein>
    <recommendedName>
        <fullName evidence="2">Glycoside-hydrolase family GH114 TIM-barrel domain-containing protein</fullName>
    </recommendedName>
</protein>
<dbReference type="SUPFAM" id="SSF51445">
    <property type="entry name" value="(Trans)glycosidases"/>
    <property type="match status" value="1"/>
</dbReference>
<reference evidence="3 4" key="1">
    <citation type="submission" date="2019-09" db="EMBL/GenBank/DDBJ databases">
        <title>Draft Whole-Genome sequence of Blastochloris sulfoviridis DSM 729.</title>
        <authorList>
            <person name="Meyer T.E."/>
            <person name="Kyndt J.A."/>
        </authorList>
    </citation>
    <scope>NUCLEOTIDE SEQUENCE [LARGE SCALE GENOMIC DNA]</scope>
    <source>
        <strain evidence="3 4">DSM 729</strain>
    </source>
</reference>
<dbReference type="InterPro" id="IPR013785">
    <property type="entry name" value="Aldolase_TIM"/>
</dbReference>
<feature type="region of interest" description="Disordered" evidence="1">
    <location>
        <begin position="424"/>
        <end position="448"/>
    </location>
</feature>
<name>A0A5M6I726_9HYPH</name>
<dbReference type="InterPro" id="IPR017853">
    <property type="entry name" value="GH"/>
</dbReference>
<feature type="domain" description="Glycoside-hydrolase family GH114 TIM-barrel" evidence="2">
    <location>
        <begin position="24"/>
        <end position="254"/>
    </location>
</feature>
<organism evidence="3 4">
    <name type="scientific">Blastochloris sulfoviridis</name>
    <dbReference type="NCBI Taxonomy" id="50712"/>
    <lineage>
        <taxon>Bacteria</taxon>
        <taxon>Pseudomonadati</taxon>
        <taxon>Pseudomonadota</taxon>
        <taxon>Alphaproteobacteria</taxon>
        <taxon>Hyphomicrobiales</taxon>
        <taxon>Blastochloridaceae</taxon>
        <taxon>Blastochloris</taxon>
    </lineage>
</organism>
<proteinExistence type="predicted"/>
<dbReference type="PANTHER" id="PTHR35882">
    <property type="entry name" value="PELA"/>
    <property type="match status" value="1"/>
</dbReference>
<feature type="compositionally biased region" description="Low complexity" evidence="1">
    <location>
        <begin position="281"/>
        <end position="324"/>
    </location>
</feature>
<accession>A0A5M6I726</accession>
<evidence type="ECO:0000259" key="2">
    <source>
        <dbReference type="Pfam" id="PF03537"/>
    </source>
</evidence>
<dbReference type="EMBL" id="VWPL01000001">
    <property type="protein sequence ID" value="KAA5603519.1"/>
    <property type="molecule type" value="Genomic_DNA"/>
</dbReference>
<dbReference type="OrthoDB" id="30037at2"/>
<evidence type="ECO:0000256" key="1">
    <source>
        <dbReference type="SAM" id="MobiDB-lite"/>
    </source>
</evidence>
<dbReference type="Pfam" id="PF03537">
    <property type="entry name" value="Glyco_hydro_114"/>
    <property type="match status" value="1"/>
</dbReference>
<dbReference type="InterPro" id="IPR016062">
    <property type="entry name" value="TM1410-rel"/>
</dbReference>
<dbReference type="RefSeq" id="WP_150095629.1">
    <property type="nucleotide sequence ID" value="NZ_VWPL01000001.1"/>
</dbReference>
<feature type="compositionally biased region" description="Low complexity" evidence="1">
    <location>
        <begin position="387"/>
        <end position="403"/>
    </location>
</feature>
<comment type="caution">
    <text evidence="3">The sequence shown here is derived from an EMBL/GenBank/DDBJ whole genome shotgun (WGS) entry which is preliminary data.</text>
</comment>
<dbReference type="InterPro" id="IPR004352">
    <property type="entry name" value="GH114_TIM-barrel"/>
</dbReference>
<dbReference type="PANTHER" id="PTHR35882:SF2">
    <property type="entry name" value="PELA"/>
    <property type="match status" value="1"/>
</dbReference>
<feature type="region of interest" description="Disordered" evidence="1">
    <location>
        <begin position="264"/>
        <end position="403"/>
    </location>
</feature>
<evidence type="ECO:0000313" key="4">
    <source>
        <dbReference type="Proteomes" id="UP000323886"/>
    </source>
</evidence>
<dbReference type="Proteomes" id="UP000323886">
    <property type="component" value="Unassembled WGS sequence"/>
</dbReference>